<reference evidence="4" key="1">
    <citation type="submission" date="2018-11" db="EMBL/GenBank/DDBJ databases">
        <authorList>
            <consortium name="Pathogen Informatics"/>
        </authorList>
    </citation>
    <scope>NUCLEOTIDE SEQUENCE</scope>
</reference>
<comment type="caution">
    <text evidence="4">The sequence shown here is derived from an EMBL/GenBank/DDBJ whole genome shotgun (WGS) entry which is preliminary data.</text>
</comment>
<dbReference type="Pfam" id="PF00431">
    <property type="entry name" value="CUB"/>
    <property type="match status" value="1"/>
</dbReference>
<keyword evidence="1" id="KW-1015">Disulfide bond</keyword>
<evidence type="ECO:0000259" key="3">
    <source>
        <dbReference type="PROSITE" id="PS01180"/>
    </source>
</evidence>
<dbReference type="InterPro" id="IPR035914">
    <property type="entry name" value="Sperma_CUB_dom_sf"/>
</dbReference>
<comment type="caution">
    <text evidence="2">Lacks conserved residue(s) required for the propagation of feature annotation.</text>
</comment>
<name>A0A3S5CJU2_9PLAT</name>
<evidence type="ECO:0000313" key="5">
    <source>
        <dbReference type="Proteomes" id="UP000784294"/>
    </source>
</evidence>
<organism evidence="4 5">
    <name type="scientific">Protopolystoma xenopodis</name>
    <dbReference type="NCBI Taxonomy" id="117903"/>
    <lineage>
        <taxon>Eukaryota</taxon>
        <taxon>Metazoa</taxon>
        <taxon>Spiralia</taxon>
        <taxon>Lophotrochozoa</taxon>
        <taxon>Platyhelminthes</taxon>
        <taxon>Monogenea</taxon>
        <taxon>Polyopisthocotylea</taxon>
        <taxon>Polystomatidea</taxon>
        <taxon>Polystomatidae</taxon>
        <taxon>Protopolystoma</taxon>
    </lineage>
</organism>
<dbReference type="Proteomes" id="UP000784294">
    <property type="component" value="Unassembled WGS sequence"/>
</dbReference>
<feature type="domain" description="CUB" evidence="3">
    <location>
        <begin position="47"/>
        <end position="109"/>
    </location>
</feature>
<gene>
    <name evidence="4" type="ORF">PXEA_LOCUS7636</name>
</gene>
<dbReference type="InterPro" id="IPR000859">
    <property type="entry name" value="CUB_dom"/>
</dbReference>
<sequence>MAHSDTVWMSNTDTVRIRFIILRSAALPPANSTWGFGLKYALNQLVCGGRIQLTGDATGEQSRLEGTQISSPDYPQSHNGSVNCDWIVLAPRGRVIRFDIVRSSFQITK</sequence>
<evidence type="ECO:0000256" key="2">
    <source>
        <dbReference type="PROSITE-ProRule" id="PRU00059"/>
    </source>
</evidence>
<proteinExistence type="predicted"/>
<dbReference type="AlphaFoldDB" id="A0A3S5CJU2"/>
<dbReference type="OrthoDB" id="10009301at2759"/>
<dbReference type="EMBL" id="CAAALY010020310">
    <property type="protein sequence ID" value="VEL14196.1"/>
    <property type="molecule type" value="Genomic_DNA"/>
</dbReference>
<evidence type="ECO:0000313" key="4">
    <source>
        <dbReference type="EMBL" id="VEL14196.1"/>
    </source>
</evidence>
<protein>
    <recommendedName>
        <fullName evidence="3">CUB domain-containing protein</fullName>
    </recommendedName>
</protein>
<evidence type="ECO:0000256" key="1">
    <source>
        <dbReference type="ARBA" id="ARBA00023157"/>
    </source>
</evidence>
<dbReference type="Gene3D" id="2.60.120.290">
    <property type="entry name" value="Spermadhesin, CUB domain"/>
    <property type="match status" value="1"/>
</dbReference>
<dbReference type="SUPFAM" id="SSF49854">
    <property type="entry name" value="Spermadhesin, CUB domain"/>
    <property type="match status" value="1"/>
</dbReference>
<keyword evidence="5" id="KW-1185">Reference proteome</keyword>
<dbReference type="PROSITE" id="PS01180">
    <property type="entry name" value="CUB"/>
    <property type="match status" value="1"/>
</dbReference>
<accession>A0A3S5CJU2</accession>